<evidence type="ECO:0000313" key="2">
    <source>
        <dbReference type="Proteomes" id="UP001595957"/>
    </source>
</evidence>
<dbReference type="Proteomes" id="UP001595957">
    <property type="component" value="Unassembled WGS sequence"/>
</dbReference>
<comment type="caution">
    <text evidence="1">The sequence shown here is derived from an EMBL/GenBank/DDBJ whole genome shotgun (WGS) entry which is preliminary data.</text>
</comment>
<keyword evidence="2" id="KW-1185">Reference proteome</keyword>
<sequence>MLAEDGYRSFTIKNLSQRTKSSPQTLHNNIGSKGDIIFHAIVNYNRLLISKYRPIIGNDYIGILAARHLTIKYYPDYSRSVYSVVEGDNYVNMKISEETIKVISKLVRSSLSGLPVREDGYISVSRVIAAAARTFVKEWINGSCDIYEMTENSIEGAELCILGAASRCTSAWRPLSAWAEGERMPVAL</sequence>
<dbReference type="SUPFAM" id="SSF46689">
    <property type="entry name" value="Homeodomain-like"/>
    <property type="match status" value="1"/>
</dbReference>
<dbReference type="RefSeq" id="WP_380805753.1">
    <property type="nucleotide sequence ID" value="NZ_JBHSFZ010000034.1"/>
</dbReference>
<evidence type="ECO:0000313" key="1">
    <source>
        <dbReference type="EMBL" id="MFC4595498.1"/>
    </source>
</evidence>
<name>A0ABV9F2X8_9SPHN</name>
<proteinExistence type="predicted"/>
<protein>
    <recommendedName>
        <fullName evidence="3">HTH tetR-type domain-containing protein</fullName>
    </recommendedName>
</protein>
<accession>A0ABV9F2X8</accession>
<reference evidence="2" key="1">
    <citation type="journal article" date="2019" name="Int. J. Syst. Evol. Microbiol.">
        <title>The Global Catalogue of Microorganisms (GCM) 10K type strain sequencing project: providing services to taxonomists for standard genome sequencing and annotation.</title>
        <authorList>
            <consortium name="The Broad Institute Genomics Platform"/>
            <consortium name="The Broad Institute Genome Sequencing Center for Infectious Disease"/>
            <person name="Wu L."/>
            <person name="Ma J."/>
        </authorList>
    </citation>
    <scope>NUCLEOTIDE SEQUENCE [LARGE SCALE GENOMIC DNA]</scope>
    <source>
        <strain evidence="2">NBRC 103632</strain>
    </source>
</reference>
<dbReference type="EMBL" id="JBHSFZ010000034">
    <property type="protein sequence ID" value="MFC4595498.1"/>
    <property type="molecule type" value="Genomic_DNA"/>
</dbReference>
<evidence type="ECO:0008006" key="3">
    <source>
        <dbReference type="Google" id="ProtNLM"/>
    </source>
</evidence>
<organism evidence="1 2">
    <name type="scientific">Sphingobium tyrosinilyticum</name>
    <dbReference type="NCBI Taxonomy" id="2715436"/>
    <lineage>
        <taxon>Bacteria</taxon>
        <taxon>Pseudomonadati</taxon>
        <taxon>Pseudomonadota</taxon>
        <taxon>Alphaproteobacteria</taxon>
        <taxon>Sphingomonadales</taxon>
        <taxon>Sphingomonadaceae</taxon>
        <taxon>Sphingobium</taxon>
    </lineage>
</organism>
<dbReference type="InterPro" id="IPR009057">
    <property type="entry name" value="Homeodomain-like_sf"/>
</dbReference>
<gene>
    <name evidence="1" type="ORF">ACFO3E_15050</name>
</gene>